<evidence type="ECO:0000259" key="4">
    <source>
        <dbReference type="Pfam" id="PF00441"/>
    </source>
</evidence>
<keyword evidence="3" id="KW-0274">FAD</keyword>
<name>A0A550CGY3_9AGAR</name>
<sequence>MRVEQGFQIPPYEEGNPFSTDPVLPSLLKRTLPELIFREIQPDLVRLGDDISTVIRDIHRRGEISDPSVDRLQTSEGWRKLKAISQKEGIPGIFYERKHGSLLPISMTDGCARVIELAGSPAMKRDVFPRLVSRDPEQAFTAGQWMTERPGGSDVSQTETFAWFSSATDSDVALALGRSGAPGAGSRGPLALPCTARMPLLRDNNIFVHRLKNKFGTKTLPTAELSLEGAEGYRIGPENQGVKLITPVLNITRVWSAVHSASALRRCLAIATSYARVRKIQGGTQLLQDAPLHVSQLASINLTYRALTHFVFGVVSLLGKSECETTSADERHLLRIMTPTVKAFAAEKATAAMEEAMTALGGNGYMEENDLGRLIRDGLVERIWEGTTTVLSLDLARAMRGDAVNAFSTWAGSVLDAAPPSTRQRLMAETQTLRTCIEELGQCFAQMTPLVPRPALMLMGCTLSSLFFSSMRLADLDTEVFSRWVQESGLDLCLQAVRRSRLDVQHRTSYDTAIVFGAAKPSKL</sequence>
<dbReference type="SUPFAM" id="SSF56645">
    <property type="entry name" value="Acyl-CoA dehydrogenase NM domain-like"/>
    <property type="match status" value="1"/>
</dbReference>
<dbReference type="AlphaFoldDB" id="A0A550CGY3"/>
<gene>
    <name evidence="5" type="ORF">BD626DRAFT_547790</name>
</gene>
<dbReference type="STRING" id="97359.A0A550CGY3"/>
<organism evidence="5 6">
    <name type="scientific">Schizophyllum amplum</name>
    <dbReference type="NCBI Taxonomy" id="97359"/>
    <lineage>
        <taxon>Eukaryota</taxon>
        <taxon>Fungi</taxon>
        <taxon>Dikarya</taxon>
        <taxon>Basidiomycota</taxon>
        <taxon>Agaricomycotina</taxon>
        <taxon>Agaricomycetes</taxon>
        <taxon>Agaricomycetidae</taxon>
        <taxon>Agaricales</taxon>
        <taxon>Schizophyllaceae</taxon>
        <taxon>Schizophyllum</taxon>
    </lineage>
</organism>
<evidence type="ECO:0000256" key="3">
    <source>
        <dbReference type="ARBA" id="ARBA00022827"/>
    </source>
</evidence>
<comment type="similarity">
    <text evidence="1">Belongs to the acyl-CoA dehydrogenase family.</text>
</comment>
<keyword evidence="6" id="KW-1185">Reference proteome</keyword>
<feature type="domain" description="Acyl-CoA dehydrogenase/oxidase C-terminal" evidence="4">
    <location>
        <begin position="239"/>
        <end position="399"/>
    </location>
</feature>
<dbReference type="InterPro" id="IPR009075">
    <property type="entry name" value="AcylCo_DH/oxidase_C"/>
</dbReference>
<dbReference type="PANTHER" id="PTHR42707">
    <property type="entry name" value="ACYL-COA DEHYDROGENASE"/>
    <property type="match status" value="1"/>
</dbReference>
<dbReference type="PANTHER" id="PTHR42707:SF2">
    <property type="entry name" value="ACD11 DEHYDROGENASE"/>
    <property type="match status" value="1"/>
</dbReference>
<dbReference type="Gene3D" id="1.20.140.10">
    <property type="entry name" value="Butyryl-CoA Dehydrogenase, subunit A, domain 3"/>
    <property type="match status" value="1"/>
</dbReference>
<evidence type="ECO:0000256" key="1">
    <source>
        <dbReference type="ARBA" id="ARBA00009347"/>
    </source>
</evidence>
<reference evidence="5 6" key="1">
    <citation type="journal article" date="2019" name="New Phytol.">
        <title>Comparative genomics reveals unique wood-decay strategies and fruiting body development in the Schizophyllaceae.</title>
        <authorList>
            <person name="Almasi E."/>
            <person name="Sahu N."/>
            <person name="Krizsan K."/>
            <person name="Balint B."/>
            <person name="Kovacs G.M."/>
            <person name="Kiss B."/>
            <person name="Cseklye J."/>
            <person name="Drula E."/>
            <person name="Henrissat B."/>
            <person name="Nagy I."/>
            <person name="Chovatia M."/>
            <person name="Adam C."/>
            <person name="LaButti K."/>
            <person name="Lipzen A."/>
            <person name="Riley R."/>
            <person name="Grigoriev I.V."/>
            <person name="Nagy L.G."/>
        </authorList>
    </citation>
    <scope>NUCLEOTIDE SEQUENCE [LARGE SCALE GENOMIC DNA]</scope>
    <source>
        <strain evidence="5 6">NL-1724</strain>
    </source>
</reference>
<evidence type="ECO:0000256" key="2">
    <source>
        <dbReference type="ARBA" id="ARBA00022630"/>
    </source>
</evidence>
<dbReference type="OrthoDB" id="10251155at2759"/>
<protein>
    <submittedName>
        <fullName evidence="5">Acyl-CoA dehydrogenase/oxidase C-terminal</fullName>
    </submittedName>
</protein>
<dbReference type="Proteomes" id="UP000320762">
    <property type="component" value="Unassembled WGS sequence"/>
</dbReference>
<proteinExistence type="inferred from homology"/>
<dbReference type="EMBL" id="VDMD01000008">
    <property type="protein sequence ID" value="TRM64050.1"/>
    <property type="molecule type" value="Genomic_DNA"/>
</dbReference>
<evidence type="ECO:0000313" key="6">
    <source>
        <dbReference type="Proteomes" id="UP000320762"/>
    </source>
</evidence>
<dbReference type="InterPro" id="IPR009100">
    <property type="entry name" value="AcylCoA_DH/oxidase_NM_dom_sf"/>
</dbReference>
<dbReference type="Gene3D" id="2.40.110.20">
    <property type="match status" value="1"/>
</dbReference>
<dbReference type="GO" id="GO:0003995">
    <property type="term" value="F:acyl-CoA dehydrogenase activity"/>
    <property type="evidence" value="ECO:0007669"/>
    <property type="project" value="TreeGrafter"/>
</dbReference>
<accession>A0A550CGY3</accession>
<evidence type="ECO:0000313" key="5">
    <source>
        <dbReference type="EMBL" id="TRM64050.1"/>
    </source>
</evidence>
<dbReference type="SUPFAM" id="SSF47203">
    <property type="entry name" value="Acyl-CoA dehydrogenase C-terminal domain-like"/>
    <property type="match status" value="1"/>
</dbReference>
<comment type="caution">
    <text evidence="5">The sequence shown here is derived from an EMBL/GenBank/DDBJ whole genome shotgun (WGS) entry which is preliminary data.</text>
</comment>
<keyword evidence="2" id="KW-0285">Flavoprotein</keyword>
<dbReference type="InterPro" id="IPR036250">
    <property type="entry name" value="AcylCo_DH-like_C"/>
</dbReference>
<dbReference type="Pfam" id="PF00441">
    <property type="entry name" value="Acyl-CoA_dh_1"/>
    <property type="match status" value="1"/>
</dbReference>
<dbReference type="InterPro" id="IPR052904">
    <property type="entry name" value="Acyl-CoA_dehydrogenase-like"/>
</dbReference>